<dbReference type="Gene3D" id="1.10.1040.50">
    <property type="match status" value="1"/>
</dbReference>
<accession>A0A917W2D5</accession>
<dbReference type="GO" id="GO:0003857">
    <property type="term" value="F:(3S)-3-hydroxyacyl-CoA dehydrogenase (NAD+) activity"/>
    <property type="evidence" value="ECO:0007669"/>
    <property type="project" value="UniProtKB-EC"/>
</dbReference>
<comment type="pathway">
    <text evidence="1">Lipid metabolism; fatty acid beta-oxidation.</text>
</comment>
<evidence type="ECO:0000256" key="4">
    <source>
        <dbReference type="ARBA" id="ARBA00022963"/>
    </source>
</evidence>
<dbReference type="InterPro" id="IPR006108">
    <property type="entry name" value="3HC_DH_C"/>
</dbReference>
<dbReference type="PANTHER" id="PTHR48075">
    <property type="entry name" value="3-HYDROXYACYL-COA DEHYDROGENASE FAMILY PROTEIN"/>
    <property type="match status" value="1"/>
</dbReference>
<dbReference type="RefSeq" id="WP_188802846.1">
    <property type="nucleotide sequence ID" value="NZ_BMOK01000007.1"/>
</dbReference>
<keyword evidence="3" id="KW-0276">Fatty acid metabolism</keyword>
<evidence type="ECO:0000256" key="7">
    <source>
        <dbReference type="ARBA" id="ARBA00023098"/>
    </source>
</evidence>
<evidence type="ECO:0000256" key="8">
    <source>
        <dbReference type="ARBA" id="ARBA00049556"/>
    </source>
</evidence>
<feature type="domain" description="3-hydroxyacyl-CoA dehydrogenase C-terminal" evidence="9">
    <location>
        <begin position="208"/>
        <end position="307"/>
    </location>
</feature>
<name>A0A917W2D5_9BACL</name>
<dbReference type="PANTHER" id="PTHR48075:SF7">
    <property type="entry name" value="3-HYDROXYACYL-COA DEHYDROGENASE-RELATED"/>
    <property type="match status" value="1"/>
</dbReference>
<sequence>MSRMIRKAAVIGSGVMGSGIAAHLANSGIACLLLDIVPDRLTPEEAAKGLSLTDPEVRNRLASSAVAGLKKHRPAPLYDSSFADLITPGNIEDHLEQLKKVDWIIEVVVENLAVKKNLLEKVERNWREGTIVSSNTSGISINEMVQGRSDGFKRHFLGTHFFNPPRYLKLLEIIPGKETDPAIVDFMSSFCNKTLGKGVVRAKDTPNFIGNRIGTYGLLVTLQEMSNAGYSVDEIDAITGPAMGRPKSATLRTLDVVGIDTFIHVAQNVHDNVSGETEKTVFTVPEYLREMVALGWNGAKSGQGFYKSVPTKKGKEILALDIDSMDYKPRQKIASATLATVAKIRGTRERIRALINGDDRFSKLAWTVTKKMLLYSAEKLGEISDSIVEIDRAMKWGFNWELGPFETWDAIGLEASVSRMEAEGLTIPEWVKEWIAAGHHSFYKWQEGRIYHFQTVPDESAVQPDELWEKRREAVQIQPARQQYTALEQTSDSISLQSLKTQNKIILSNNGASLIDLGDGVVCLEFHSPNNAIGDEIIEMMEKTMDEVRSRFKGLVIANEGKNFCVGANLKQLLGYAANKDWPAIDRMIHTFQDTLLRLKYLEKPVVAAPHQMTLGGGVEVCLAADQVNPFAETYAGLVETGVGLIPAGGGCKEMALRAAEVIKDYPEADLQPFVNRPFEMIGTAKVSTSAYEAKKIGWLRKTDRVIASRDDLIYEAKKTVLSLDALGYVPPREEKIKVIGESGKALLLLGTYHMRRGGYISDYDRIITGKLAHILSGGNVPSGALVTEQYLLDLEREAFLSLCGETKTQDRIQHMLVKGKPLRN</sequence>
<dbReference type="Pfam" id="PF00725">
    <property type="entry name" value="3HCDH"/>
    <property type="match status" value="1"/>
</dbReference>
<dbReference type="SUPFAM" id="SSF51735">
    <property type="entry name" value="NAD(P)-binding Rossmann-fold domains"/>
    <property type="match status" value="1"/>
</dbReference>
<feature type="domain" description="3-hydroxyacyl-CoA dehydrogenase NAD binding" evidence="10">
    <location>
        <begin position="7"/>
        <end position="205"/>
    </location>
</feature>
<reference evidence="11" key="2">
    <citation type="submission" date="2020-09" db="EMBL/GenBank/DDBJ databases">
        <authorList>
            <person name="Sun Q."/>
            <person name="Ohkuma M."/>
        </authorList>
    </citation>
    <scope>NUCLEOTIDE SEQUENCE</scope>
    <source>
        <strain evidence="11">JCM 15325</strain>
    </source>
</reference>
<comment type="catalytic activity">
    <reaction evidence="8">
        <text>a (3S)-3-hydroxyacyl-CoA + NAD(+) = a 3-oxoacyl-CoA + NADH + H(+)</text>
        <dbReference type="Rhea" id="RHEA:22432"/>
        <dbReference type="ChEBI" id="CHEBI:15378"/>
        <dbReference type="ChEBI" id="CHEBI:57318"/>
        <dbReference type="ChEBI" id="CHEBI:57540"/>
        <dbReference type="ChEBI" id="CHEBI:57945"/>
        <dbReference type="ChEBI" id="CHEBI:90726"/>
        <dbReference type="EC" id="1.1.1.35"/>
    </reaction>
</comment>
<evidence type="ECO:0000256" key="5">
    <source>
        <dbReference type="ARBA" id="ARBA00023002"/>
    </source>
</evidence>
<dbReference type="Gene3D" id="3.40.50.720">
    <property type="entry name" value="NAD(P)-binding Rossmann-like Domain"/>
    <property type="match status" value="1"/>
</dbReference>
<dbReference type="Gene3D" id="3.90.226.10">
    <property type="entry name" value="2-enoyl-CoA Hydratase, Chain A, domain 1"/>
    <property type="match status" value="1"/>
</dbReference>
<keyword evidence="4" id="KW-0442">Lipid degradation</keyword>
<evidence type="ECO:0000259" key="9">
    <source>
        <dbReference type="Pfam" id="PF00725"/>
    </source>
</evidence>
<keyword evidence="7" id="KW-0443">Lipid metabolism</keyword>
<evidence type="ECO:0000259" key="10">
    <source>
        <dbReference type="Pfam" id="PF02737"/>
    </source>
</evidence>
<dbReference type="GO" id="GO:0070403">
    <property type="term" value="F:NAD+ binding"/>
    <property type="evidence" value="ECO:0007669"/>
    <property type="project" value="InterPro"/>
</dbReference>
<dbReference type="PROSITE" id="PS51257">
    <property type="entry name" value="PROKAR_LIPOPROTEIN"/>
    <property type="match status" value="1"/>
</dbReference>
<reference evidence="11" key="1">
    <citation type="journal article" date="2014" name="Int. J. Syst. Evol. Microbiol.">
        <title>Complete genome sequence of Corynebacterium casei LMG S-19264T (=DSM 44701T), isolated from a smear-ripened cheese.</title>
        <authorList>
            <consortium name="US DOE Joint Genome Institute (JGI-PGF)"/>
            <person name="Walter F."/>
            <person name="Albersmeier A."/>
            <person name="Kalinowski J."/>
            <person name="Ruckert C."/>
        </authorList>
    </citation>
    <scope>NUCLEOTIDE SEQUENCE</scope>
    <source>
        <strain evidence="11">JCM 15325</strain>
    </source>
</reference>
<keyword evidence="5" id="KW-0560">Oxidoreductase</keyword>
<dbReference type="InterPro" id="IPR036291">
    <property type="entry name" value="NAD(P)-bd_dom_sf"/>
</dbReference>
<dbReference type="GO" id="GO:0006631">
    <property type="term" value="P:fatty acid metabolic process"/>
    <property type="evidence" value="ECO:0007669"/>
    <property type="project" value="UniProtKB-KW"/>
</dbReference>
<evidence type="ECO:0000256" key="6">
    <source>
        <dbReference type="ARBA" id="ARBA00023027"/>
    </source>
</evidence>
<dbReference type="InterPro" id="IPR001753">
    <property type="entry name" value="Enoyl-CoA_hydra/iso"/>
</dbReference>
<keyword evidence="6" id="KW-0520">NAD</keyword>
<comment type="similarity">
    <text evidence="2">Belongs to the 3-hydroxyacyl-CoA dehydrogenase family.</text>
</comment>
<evidence type="ECO:0000256" key="3">
    <source>
        <dbReference type="ARBA" id="ARBA00022832"/>
    </source>
</evidence>
<dbReference type="SUPFAM" id="SSF52096">
    <property type="entry name" value="ClpP/crotonase"/>
    <property type="match status" value="1"/>
</dbReference>
<dbReference type="EMBL" id="BMOK01000007">
    <property type="protein sequence ID" value="GGL54892.1"/>
    <property type="molecule type" value="Genomic_DNA"/>
</dbReference>
<dbReference type="AlphaFoldDB" id="A0A917W2D5"/>
<dbReference type="Pfam" id="PF00378">
    <property type="entry name" value="ECH_1"/>
    <property type="match status" value="1"/>
</dbReference>
<dbReference type="InterPro" id="IPR008927">
    <property type="entry name" value="6-PGluconate_DH-like_C_sf"/>
</dbReference>
<protein>
    <submittedName>
        <fullName evidence="11">Enoyl-CoA hydratase</fullName>
    </submittedName>
</protein>
<proteinExistence type="inferred from homology"/>
<dbReference type="Proteomes" id="UP000654670">
    <property type="component" value="Unassembled WGS sequence"/>
</dbReference>
<dbReference type="GO" id="GO:0016042">
    <property type="term" value="P:lipid catabolic process"/>
    <property type="evidence" value="ECO:0007669"/>
    <property type="project" value="UniProtKB-KW"/>
</dbReference>
<dbReference type="CDD" id="cd06558">
    <property type="entry name" value="crotonase-like"/>
    <property type="match status" value="1"/>
</dbReference>
<dbReference type="Pfam" id="PF02737">
    <property type="entry name" value="3HCDH_N"/>
    <property type="match status" value="1"/>
</dbReference>
<evidence type="ECO:0000256" key="2">
    <source>
        <dbReference type="ARBA" id="ARBA00009463"/>
    </source>
</evidence>
<comment type="caution">
    <text evidence="11">The sequence shown here is derived from an EMBL/GenBank/DDBJ whole genome shotgun (WGS) entry which is preliminary data.</text>
</comment>
<dbReference type="InterPro" id="IPR006176">
    <property type="entry name" value="3-OHacyl-CoA_DH_NAD-bd"/>
</dbReference>
<dbReference type="SUPFAM" id="SSF48179">
    <property type="entry name" value="6-phosphogluconate dehydrogenase C-terminal domain-like"/>
    <property type="match status" value="2"/>
</dbReference>
<evidence type="ECO:0000313" key="12">
    <source>
        <dbReference type="Proteomes" id="UP000654670"/>
    </source>
</evidence>
<dbReference type="InterPro" id="IPR029045">
    <property type="entry name" value="ClpP/crotonase-like_dom_sf"/>
</dbReference>
<keyword evidence="12" id="KW-1185">Reference proteome</keyword>
<evidence type="ECO:0000313" key="11">
    <source>
        <dbReference type="EMBL" id="GGL54892.1"/>
    </source>
</evidence>
<organism evidence="11 12">
    <name type="scientific">Sporolactobacillus putidus</name>
    <dbReference type="NCBI Taxonomy" id="492735"/>
    <lineage>
        <taxon>Bacteria</taxon>
        <taxon>Bacillati</taxon>
        <taxon>Bacillota</taxon>
        <taxon>Bacilli</taxon>
        <taxon>Bacillales</taxon>
        <taxon>Sporolactobacillaceae</taxon>
        <taxon>Sporolactobacillus</taxon>
    </lineage>
</organism>
<gene>
    <name evidence="11" type="ORF">GCM10007968_18710</name>
</gene>
<evidence type="ECO:0000256" key="1">
    <source>
        <dbReference type="ARBA" id="ARBA00005005"/>
    </source>
</evidence>